<feature type="transmembrane region" description="Helical" evidence="10">
    <location>
        <begin position="41"/>
        <end position="59"/>
    </location>
</feature>
<feature type="transmembrane region" description="Helical" evidence="10">
    <location>
        <begin position="221"/>
        <end position="242"/>
    </location>
</feature>
<feature type="transmembrane region" description="Helical" evidence="10">
    <location>
        <begin position="71"/>
        <end position="92"/>
    </location>
</feature>
<feature type="transmembrane region" description="Helical" evidence="10">
    <location>
        <begin position="130"/>
        <end position="152"/>
    </location>
</feature>
<feature type="transmembrane region" description="Helical" evidence="10">
    <location>
        <begin position="187"/>
        <end position="209"/>
    </location>
</feature>
<sequence length="251" mass="27456">MITDPEGTVLALFAAFCRIGGCIMALPGFSSARLSVTTRLFLSFAVSLAILPVLWDTIYPRVQGTAGSAGYLYLVVAELLIGTMYGLIARFYVLGLQFAGTVIGMTIGLSQPSGADIIEDTFENPLANMLNFSGLMLLFMLDFHHVVFQALVDSYALVPLGGFPDAQKMLITLTDTLAETFMLMLRLASPFIIFGLMFNFSIGLINKLAPQIPVFFISTPYLLIGGLLLLYFSIAAMIMQFARYFPMIYEG</sequence>
<evidence type="ECO:0000256" key="4">
    <source>
        <dbReference type="ARBA" id="ARBA00022475"/>
    </source>
</evidence>
<dbReference type="NCBIfam" id="TIGR01400">
    <property type="entry name" value="fliR"/>
    <property type="match status" value="1"/>
</dbReference>
<gene>
    <name evidence="11" type="primary">fliR</name>
    <name evidence="11" type="ORF">FE840_007430</name>
</gene>
<evidence type="ECO:0000256" key="2">
    <source>
        <dbReference type="ARBA" id="ARBA00009772"/>
    </source>
</evidence>
<dbReference type="PRINTS" id="PR00953">
    <property type="entry name" value="TYPE3IMRPROT"/>
</dbReference>
<proteinExistence type="inferred from homology"/>
<keyword evidence="11" id="KW-0282">Flagellum</keyword>
<keyword evidence="11" id="KW-0969">Cilium</keyword>
<dbReference type="PANTHER" id="PTHR30065">
    <property type="entry name" value="FLAGELLAR BIOSYNTHETIC PROTEIN FLIR"/>
    <property type="match status" value="1"/>
</dbReference>
<comment type="subcellular location">
    <subcellularLocation>
        <location evidence="10">Cell membrane</location>
        <topology evidence="10">Multi-pass membrane protein</topology>
    </subcellularLocation>
    <subcellularLocation>
        <location evidence="10">Bacterial flagellum basal body</location>
    </subcellularLocation>
</comment>
<comment type="similarity">
    <text evidence="2 10">Belongs to the FliR/MopE/SpaR family.</text>
</comment>
<dbReference type="InterPro" id="IPR002010">
    <property type="entry name" value="T3SS_IM_R"/>
</dbReference>
<evidence type="ECO:0000256" key="1">
    <source>
        <dbReference type="ARBA" id="ARBA00002578"/>
    </source>
</evidence>
<keyword evidence="6 10" id="KW-1133">Transmembrane helix</keyword>
<keyword evidence="4 10" id="KW-1003">Cell membrane</keyword>
<dbReference type="Pfam" id="PF01311">
    <property type="entry name" value="Bac_export_1"/>
    <property type="match status" value="1"/>
</dbReference>
<keyword evidence="12" id="KW-1185">Reference proteome</keyword>
<keyword evidence="5 10" id="KW-0812">Transmembrane</keyword>
<evidence type="ECO:0000256" key="7">
    <source>
        <dbReference type="ARBA" id="ARBA00023136"/>
    </source>
</evidence>
<dbReference type="InterPro" id="IPR006303">
    <property type="entry name" value="FliR"/>
</dbReference>
<organism evidence="11 12">
    <name type="scientific">Peteryoungia desertarenae</name>
    <dbReference type="NCBI Taxonomy" id="1813451"/>
    <lineage>
        <taxon>Bacteria</taxon>
        <taxon>Pseudomonadati</taxon>
        <taxon>Pseudomonadota</taxon>
        <taxon>Alphaproteobacteria</taxon>
        <taxon>Hyphomicrobiales</taxon>
        <taxon>Rhizobiaceae</taxon>
        <taxon>Peteryoungia</taxon>
    </lineage>
</organism>
<evidence type="ECO:0000256" key="3">
    <source>
        <dbReference type="ARBA" id="ARBA00021717"/>
    </source>
</evidence>
<accession>A0ABX6QLN5</accession>
<evidence type="ECO:0000256" key="5">
    <source>
        <dbReference type="ARBA" id="ARBA00022692"/>
    </source>
</evidence>
<name>A0ABX6QLN5_9HYPH</name>
<protein>
    <recommendedName>
        <fullName evidence="3 9">Flagellar biosynthetic protein FliR</fullName>
    </recommendedName>
</protein>
<dbReference type="EMBL" id="CP058350">
    <property type="protein sequence ID" value="QLF69387.1"/>
    <property type="molecule type" value="Genomic_DNA"/>
</dbReference>
<comment type="function">
    <text evidence="1 10">Role in flagellar biosynthesis.</text>
</comment>
<evidence type="ECO:0000256" key="6">
    <source>
        <dbReference type="ARBA" id="ARBA00022989"/>
    </source>
</evidence>
<keyword evidence="7 10" id="KW-0472">Membrane</keyword>
<feature type="transmembrane region" description="Helical" evidence="10">
    <location>
        <begin position="7"/>
        <end position="29"/>
    </location>
</feature>
<reference evidence="11 12" key="1">
    <citation type="submission" date="2020-06" db="EMBL/GenBank/DDBJ databases">
        <title>Genome sequence of Rhizobium sp strain ADMK78.</title>
        <authorList>
            <person name="Rahi P."/>
        </authorList>
    </citation>
    <scope>NUCLEOTIDE SEQUENCE [LARGE SCALE GENOMIC DNA]</scope>
    <source>
        <strain evidence="11 12">ADMK78</strain>
    </source>
</reference>
<evidence type="ECO:0000256" key="8">
    <source>
        <dbReference type="ARBA" id="ARBA00023143"/>
    </source>
</evidence>
<dbReference type="PANTHER" id="PTHR30065:SF1">
    <property type="entry name" value="SURFACE PRESENTATION OF ANTIGENS PROTEIN SPAR"/>
    <property type="match status" value="1"/>
</dbReference>
<evidence type="ECO:0000256" key="10">
    <source>
        <dbReference type="RuleBase" id="RU362071"/>
    </source>
</evidence>
<evidence type="ECO:0000256" key="9">
    <source>
        <dbReference type="NCBIfam" id="TIGR01400"/>
    </source>
</evidence>
<keyword evidence="8 10" id="KW-0975">Bacterial flagellum</keyword>
<evidence type="ECO:0000313" key="11">
    <source>
        <dbReference type="EMBL" id="QLF69387.1"/>
    </source>
</evidence>
<dbReference type="RefSeq" id="WP_138285479.1">
    <property type="nucleotide sequence ID" value="NZ_CP058350.1"/>
</dbReference>
<keyword evidence="11" id="KW-0966">Cell projection</keyword>
<evidence type="ECO:0000313" key="12">
    <source>
        <dbReference type="Proteomes" id="UP000308530"/>
    </source>
</evidence>
<dbReference type="Proteomes" id="UP000308530">
    <property type="component" value="Chromosome"/>
</dbReference>